<accession>A0A0F5IS48</accession>
<dbReference type="PATRIC" id="fig|927665.4.peg.4500"/>
<dbReference type="Pfam" id="PF00293">
    <property type="entry name" value="NUDIX"/>
    <property type="match status" value="1"/>
</dbReference>
<dbReference type="CDD" id="cd18873">
    <property type="entry name" value="NUDIX_NadM_like"/>
    <property type="match status" value="1"/>
</dbReference>
<dbReference type="AlphaFoldDB" id="A0A0F5IS48"/>
<dbReference type="SUPFAM" id="SSF55811">
    <property type="entry name" value="Nudix"/>
    <property type="match status" value="1"/>
</dbReference>
<dbReference type="InterPro" id="IPR054105">
    <property type="entry name" value="WHD_NrtR"/>
</dbReference>
<name>A0A0F5IS48_9BACT</name>
<dbReference type="RefSeq" id="WP_046147400.1">
    <property type="nucleotide sequence ID" value="NZ_KQ033913.1"/>
</dbReference>
<feature type="domain" description="Nudix hydrolase" evidence="1">
    <location>
        <begin position="11"/>
        <end position="142"/>
    </location>
</feature>
<gene>
    <name evidence="2" type="ORF">HMPREF1535_04383</name>
</gene>
<dbReference type="Gene3D" id="1.10.10.10">
    <property type="entry name" value="Winged helix-like DNA-binding domain superfamily/Winged helix DNA-binding domain"/>
    <property type="match status" value="1"/>
</dbReference>
<dbReference type="PROSITE" id="PS51462">
    <property type="entry name" value="NUDIX"/>
    <property type="match status" value="1"/>
</dbReference>
<dbReference type="SUPFAM" id="SSF46785">
    <property type="entry name" value="Winged helix' DNA-binding domain"/>
    <property type="match status" value="1"/>
</dbReference>
<reference evidence="2 3" key="1">
    <citation type="submission" date="2013-04" db="EMBL/GenBank/DDBJ databases">
        <title>The Genome Sequence of Parabacteroides goldsteinii DSM 19448.</title>
        <authorList>
            <consortium name="The Broad Institute Genomics Platform"/>
            <person name="Earl A."/>
            <person name="Ward D."/>
            <person name="Feldgarden M."/>
            <person name="Gevers D."/>
            <person name="Martens E."/>
            <person name="Sakamoto M."/>
            <person name="Benno Y."/>
            <person name="Song Y."/>
            <person name="Liu C."/>
            <person name="Lee J."/>
            <person name="Bolanos M."/>
            <person name="Vaisanen M.L."/>
            <person name="Finegold S.M."/>
            <person name="Walker B."/>
            <person name="Young S."/>
            <person name="Zeng Q."/>
            <person name="Gargeya S."/>
            <person name="Fitzgerald M."/>
            <person name="Haas B."/>
            <person name="Abouelleil A."/>
            <person name="Allen A.W."/>
            <person name="Alvarado L."/>
            <person name="Arachchi H.M."/>
            <person name="Berlin A.M."/>
            <person name="Chapman S.B."/>
            <person name="Gainer-Dewar J."/>
            <person name="Goldberg J."/>
            <person name="Griggs A."/>
            <person name="Gujja S."/>
            <person name="Hansen M."/>
            <person name="Howarth C."/>
            <person name="Imamovic A."/>
            <person name="Ireland A."/>
            <person name="Larimer J."/>
            <person name="McCowan C."/>
            <person name="Murphy C."/>
            <person name="Pearson M."/>
            <person name="Poon T.W."/>
            <person name="Priest M."/>
            <person name="Roberts A."/>
            <person name="Saif S."/>
            <person name="Shea T."/>
            <person name="Sisk P."/>
            <person name="Sykes S."/>
            <person name="Wortman J."/>
            <person name="Nusbaum C."/>
            <person name="Birren B."/>
        </authorList>
    </citation>
    <scope>NUCLEOTIDE SEQUENCE [LARGE SCALE GENOMIC DNA]</scope>
    <source>
        <strain evidence="2 3">DSM 19448</strain>
    </source>
</reference>
<dbReference type="PANTHER" id="PTHR43736">
    <property type="entry name" value="ADP-RIBOSE PYROPHOSPHATASE"/>
    <property type="match status" value="1"/>
</dbReference>
<organism evidence="2 3">
    <name type="scientific">Parabacteroides goldsteinii DSM 19448 = WAL 12034</name>
    <dbReference type="NCBI Taxonomy" id="927665"/>
    <lineage>
        <taxon>Bacteria</taxon>
        <taxon>Pseudomonadati</taxon>
        <taxon>Bacteroidota</taxon>
        <taxon>Bacteroidia</taxon>
        <taxon>Bacteroidales</taxon>
        <taxon>Tannerellaceae</taxon>
        <taxon>Parabacteroides</taxon>
    </lineage>
</organism>
<evidence type="ECO:0000313" key="2">
    <source>
        <dbReference type="EMBL" id="KKB47967.1"/>
    </source>
</evidence>
<dbReference type="Gene3D" id="3.90.79.10">
    <property type="entry name" value="Nucleoside Triphosphate Pyrophosphohydrolase"/>
    <property type="match status" value="1"/>
</dbReference>
<dbReference type="InterPro" id="IPR036388">
    <property type="entry name" value="WH-like_DNA-bd_sf"/>
</dbReference>
<dbReference type="InterPro" id="IPR015797">
    <property type="entry name" value="NUDIX_hydrolase-like_dom_sf"/>
</dbReference>
<protein>
    <recommendedName>
        <fullName evidence="1">Nudix hydrolase domain-containing protein</fullName>
    </recommendedName>
</protein>
<comment type="caution">
    <text evidence="2">The sequence shown here is derived from an EMBL/GenBank/DDBJ whole genome shotgun (WGS) entry which is preliminary data.</text>
</comment>
<dbReference type="PANTHER" id="PTHR43736:SF4">
    <property type="entry name" value="SLR1690 PROTEIN"/>
    <property type="match status" value="1"/>
</dbReference>
<sequence>MTAAFYQNEVKFFVAVDCIILGFNRGELNVLLYKRNFEPLKGQWSLMGGFIKSGESVNEAASRVLTQCSGIDNLFMEQVGAYGDVTRDLGERVISVAYYSLVNMNDFNRELLKEHNAEWVKISEIPELIFDHNQMVADTLARLKRKAATCPIGFNLLPEKFTLPQLQSLYEVIYQTPLDKRNFRKKLNSMDILEKLDEKDKKGSKRGAFYYMFNKEKYDRLLNQGFYFSL</sequence>
<dbReference type="Pfam" id="PF21906">
    <property type="entry name" value="WHD_NrtR"/>
    <property type="match status" value="1"/>
</dbReference>
<dbReference type="InterPro" id="IPR036390">
    <property type="entry name" value="WH_DNA-bd_sf"/>
</dbReference>
<dbReference type="InterPro" id="IPR000086">
    <property type="entry name" value="NUDIX_hydrolase_dom"/>
</dbReference>
<dbReference type="Proteomes" id="UP000033047">
    <property type="component" value="Unassembled WGS sequence"/>
</dbReference>
<dbReference type="EMBL" id="AQHV01000024">
    <property type="protein sequence ID" value="KKB47967.1"/>
    <property type="molecule type" value="Genomic_DNA"/>
</dbReference>
<evidence type="ECO:0000313" key="3">
    <source>
        <dbReference type="Proteomes" id="UP000033047"/>
    </source>
</evidence>
<proteinExistence type="predicted"/>
<evidence type="ECO:0000259" key="1">
    <source>
        <dbReference type="PROSITE" id="PS51462"/>
    </source>
</evidence>
<dbReference type="HOGENOM" id="CLU_037162_3_1_10"/>
<dbReference type="STRING" id="927665.HMPREF1535_04383"/>